<evidence type="ECO:0000256" key="1">
    <source>
        <dbReference type="SAM" id="Phobius"/>
    </source>
</evidence>
<gene>
    <name evidence="2" type="ORF">EV195_104206</name>
</gene>
<keyword evidence="1" id="KW-0472">Membrane</keyword>
<sequence>MFKKGTKAYSVINFKCPKCQEADFFTHRFTFNPVKIGKVHDTCPKCGFKHMIEPSFFFGAMYVSYALFVAIAVALFIITKVFIGLSLLQSFISIIVLLLLLGPFLVKLSRIIWSNMFVDYEKQS</sequence>
<evidence type="ECO:0000313" key="2">
    <source>
        <dbReference type="EMBL" id="TCP25173.1"/>
    </source>
</evidence>
<comment type="caution">
    <text evidence="2">The sequence shown here is derived from an EMBL/GenBank/DDBJ whole genome shotgun (WGS) entry which is preliminary data.</text>
</comment>
<keyword evidence="1" id="KW-0812">Transmembrane</keyword>
<name>A0A4R2NT68_9FLAO</name>
<dbReference type="RefSeq" id="WP_132794556.1">
    <property type="nucleotide sequence ID" value="NZ_SLXM01000004.1"/>
</dbReference>
<proteinExistence type="predicted"/>
<protein>
    <submittedName>
        <fullName evidence="2">Uncharacterized protein DUF983</fullName>
    </submittedName>
</protein>
<organism evidence="2 3">
    <name type="scientific">Tenacibaculum skagerrakense</name>
    <dbReference type="NCBI Taxonomy" id="186571"/>
    <lineage>
        <taxon>Bacteria</taxon>
        <taxon>Pseudomonadati</taxon>
        <taxon>Bacteroidota</taxon>
        <taxon>Flavobacteriia</taxon>
        <taxon>Flavobacteriales</taxon>
        <taxon>Flavobacteriaceae</taxon>
        <taxon>Tenacibaculum</taxon>
    </lineage>
</organism>
<accession>A0A4R2NT68</accession>
<keyword evidence="1" id="KW-1133">Transmembrane helix</keyword>
<reference evidence="2 3" key="1">
    <citation type="submission" date="2019-03" db="EMBL/GenBank/DDBJ databases">
        <title>Genomic Encyclopedia of Type Strains, Phase IV (KMG-IV): sequencing the most valuable type-strain genomes for metagenomic binning, comparative biology and taxonomic classification.</title>
        <authorList>
            <person name="Goeker M."/>
        </authorList>
    </citation>
    <scope>NUCLEOTIDE SEQUENCE [LARGE SCALE GENOMIC DNA]</scope>
    <source>
        <strain evidence="2 3">DSM 14836</strain>
    </source>
</reference>
<dbReference type="OrthoDB" id="9790326at2"/>
<dbReference type="Pfam" id="PF06170">
    <property type="entry name" value="DUF983"/>
    <property type="match status" value="1"/>
</dbReference>
<dbReference type="Proteomes" id="UP000294564">
    <property type="component" value="Unassembled WGS sequence"/>
</dbReference>
<feature type="transmembrane region" description="Helical" evidence="1">
    <location>
        <begin position="55"/>
        <end position="78"/>
    </location>
</feature>
<dbReference type="InterPro" id="IPR009325">
    <property type="entry name" value="DUF983"/>
</dbReference>
<evidence type="ECO:0000313" key="3">
    <source>
        <dbReference type="Proteomes" id="UP000294564"/>
    </source>
</evidence>
<dbReference type="AlphaFoldDB" id="A0A4R2NT68"/>
<dbReference type="EMBL" id="SLXM01000004">
    <property type="protein sequence ID" value="TCP25173.1"/>
    <property type="molecule type" value="Genomic_DNA"/>
</dbReference>
<keyword evidence="3" id="KW-1185">Reference proteome</keyword>
<feature type="transmembrane region" description="Helical" evidence="1">
    <location>
        <begin position="84"/>
        <end position="106"/>
    </location>
</feature>